<dbReference type="InterPro" id="IPR026590">
    <property type="entry name" value="Ssirtuin_cat_dom"/>
</dbReference>
<dbReference type="InterPro" id="IPR029035">
    <property type="entry name" value="DHS-like_NAD/FAD-binding_dom"/>
</dbReference>
<evidence type="ECO:0000256" key="3">
    <source>
        <dbReference type="ARBA" id="ARBA00023027"/>
    </source>
</evidence>
<keyword evidence="2 6" id="KW-0808">Transferase</keyword>
<evidence type="ECO:0000259" key="5">
    <source>
        <dbReference type="PROSITE" id="PS50305"/>
    </source>
</evidence>
<keyword evidence="4" id="KW-0862">Zinc</keyword>
<keyword evidence="3" id="KW-0520">NAD</keyword>
<feature type="active site" description="Proton acceptor" evidence="4">
    <location>
        <position position="113"/>
    </location>
</feature>
<evidence type="ECO:0000313" key="7">
    <source>
        <dbReference type="Proteomes" id="UP001220377"/>
    </source>
</evidence>
<evidence type="ECO:0000256" key="1">
    <source>
        <dbReference type="ARBA" id="ARBA00012928"/>
    </source>
</evidence>
<dbReference type="PROSITE" id="PS50305">
    <property type="entry name" value="SIRTUIN"/>
    <property type="match status" value="1"/>
</dbReference>
<dbReference type="Pfam" id="PF02146">
    <property type="entry name" value="SIR2"/>
    <property type="match status" value="1"/>
</dbReference>
<dbReference type="NCBIfam" id="NF001752">
    <property type="entry name" value="PRK00481.1-1"/>
    <property type="match status" value="1"/>
</dbReference>
<dbReference type="GO" id="GO:0034979">
    <property type="term" value="F:NAD-dependent protein lysine deacetylase activity"/>
    <property type="evidence" value="ECO:0007669"/>
    <property type="project" value="UniProtKB-EC"/>
</dbReference>
<evidence type="ECO:0000256" key="4">
    <source>
        <dbReference type="PROSITE-ProRule" id="PRU00236"/>
    </source>
</evidence>
<sequence>MFDLKAAIGVAQTVTFLTGAGVSTLSGIPDYRSKGGLYSGMKRPEDILSVPYLQEHPAEFHQWVTRNMYFPEAKPNVVHEKMAAISNVKGSVITQNVDGLDARAGTKHLTEFHGNLYRVYCTNCGKASDYTVYLHDWHCPYCGGILRPDIVLYGEQINQDVLASAVNAVRSADLIIVVGSSLVVYPFAGLLDLTRSDAQIVAVNKERLELPQGAVMLQGDAATLFAAL</sequence>
<dbReference type="PANTHER" id="PTHR11085">
    <property type="entry name" value="NAD-DEPENDENT PROTEIN DEACYLASE SIRTUIN-5, MITOCHONDRIAL-RELATED"/>
    <property type="match status" value="1"/>
</dbReference>
<dbReference type="Gene3D" id="3.40.50.1220">
    <property type="entry name" value="TPP-binding domain"/>
    <property type="match status" value="1"/>
</dbReference>
<keyword evidence="6" id="KW-0012">Acyltransferase</keyword>
<dbReference type="RefSeq" id="WP_274260544.1">
    <property type="nucleotide sequence ID" value="NZ_CP117884.1"/>
</dbReference>
<evidence type="ECO:0000256" key="2">
    <source>
        <dbReference type="ARBA" id="ARBA00022679"/>
    </source>
</evidence>
<proteinExistence type="predicted"/>
<dbReference type="InterPro" id="IPR026591">
    <property type="entry name" value="Sirtuin_cat_small_dom_sf"/>
</dbReference>
<name>A0ABY7WY20_9LACO</name>
<gene>
    <name evidence="6" type="ORF">PQ472_00875</name>
</gene>
<accession>A0ABY7WY20</accession>
<dbReference type="EMBL" id="CP117884">
    <property type="protein sequence ID" value="WDF82825.1"/>
    <property type="molecule type" value="Genomic_DNA"/>
</dbReference>
<reference evidence="6 7" key="1">
    <citation type="submission" date="2023-02" db="EMBL/GenBank/DDBJ databases">
        <title>Genome sequence of Lacticaseibacillus sp. KACC 23028.</title>
        <authorList>
            <person name="Kim S."/>
            <person name="Heo J."/>
            <person name="Kwon S.-W."/>
        </authorList>
    </citation>
    <scope>NUCLEOTIDE SEQUENCE [LARGE SCALE GENOMIC DNA]</scope>
    <source>
        <strain evidence="6 7">KACC 23028</strain>
    </source>
</reference>
<feature type="domain" description="Deacetylase sirtuin-type" evidence="5">
    <location>
        <begin position="1"/>
        <end position="228"/>
    </location>
</feature>
<protein>
    <recommendedName>
        <fullName evidence="1">protein acetyllysine N-acetyltransferase</fullName>
        <ecNumber evidence="1">2.3.1.286</ecNumber>
    </recommendedName>
</protein>
<dbReference type="Gene3D" id="3.30.1600.10">
    <property type="entry name" value="SIR2/SIRT2 'Small Domain"/>
    <property type="match status" value="1"/>
</dbReference>
<evidence type="ECO:0000313" key="6">
    <source>
        <dbReference type="EMBL" id="WDF82825.1"/>
    </source>
</evidence>
<keyword evidence="7" id="KW-1185">Reference proteome</keyword>
<feature type="binding site" evidence="4">
    <location>
        <position position="124"/>
    </location>
    <ligand>
        <name>Zn(2+)</name>
        <dbReference type="ChEBI" id="CHEBI:29105"/>
    </ligand>
</feature>
<dbReference type="SUPFAM" id="SSF52467">
    <property type="entry name" value="DHS-like NAD/FAD-binding domain"/>
    <property type="match status" value="1"/>
</dbReference>
<keyword evidence="4" id="KW-0479">Metal-binding</keyword>
<dbReference type="PANTHER" id="PTHR11085:SF4">
    <property type="entry name" value="NAD-DEPENDENT PROTEIN DEACYLASE"/>
    <property type="match status" value="1"/>
</dbReference>
<feature type="binding site" evidence="4">
    <location>
        <position position="139"/>
    </location>
    <ligand>
        <name>Zn(2+)</name>
        <dbReference type="ChEBI" id="CHEBI:29105"/>
    </ligand>
</feature>
<dbReference type="InterPro" id="IPR003000">
    <property type="entry name" value="Sirtuin"/>
</dbReference>
<feature type="binding site" evidence="4">
    <location>
        <position position="121"/>
    </location>
    <ligand>
        <name>Zn(2+)</name>
        <dbReference type="ChEBI" id="CHEBI:29105"/>
    </ligand>
</feature>
<dbReference type="InterPro" id="IPR050134">
    <property type="entry name" value="NAD-dep_sirtuin_deacylases"/>
</dbReference>
<feature type="binding site" evidence="4">
    <location>
        <position position="142"/>
    </location>
    <ligand>
        <name>Zn(2+)</name>
        <dbReference type="ChEBI" id="CHEBI:29105"/>
    </ligand>
</feature>
<dbReference type="EC" id="2.3.1.286" evidence="1"/>
<organism evidence="6 7">
    <name type="scientific">Lacticaseibacillus pabuli</name>
    <dbReference type="NCBI Taxonomy" id="3025672"/>
    <lineage>
        <taxon>Bacteria</taxon>
        <taxon>Bacillati</taxon>
        <taxon>Bacillota</taxon>
        <taxon>Bacilli</taxon>
        <taxon>Lactobacillales</taxon>
        <taxon>Lactobacillaceae</taxon>
        <taxon>Lacticaseibacillus</taxon>
    </lineage>
</organism>
<dbReference type="Proteomes" id="UP001220377">
    <property type="component" value="Chromosome"/>
</dbReference>